<gene>
    <name evidence="1" type="ordered locus">Plabr_0436</name>
</gene>
<keyword evidence="2" id="KW-1185">Reference proteome</keyword>
<dbReference type="OrthoDB" id="281676at2"/>
<dbReference type="eggNOG" id="ENOG5032YKE">
    <property type="taxonomic scope" value="Bacteria"/>
</dbReference>
<dbReference type="AlphaFoldDB" id="F0SS52"/>
<name>F0SS52_RUBBR</name>
<dbReference type="RefSeq" id="WP_013626807.1">
    <property type="nucleotide sequence ID" value="NC_015174.1"/>
</dbReference>
<dbReference type="EMBL" id="CP002546">
    <property type="protein sequence ID" value="ADY58063.1"/>
    <property type="molecule type" value="Genomic_DNA"/>
</dbReference>
<proteinExistence type="predicted"/>
<sequence>MSQEINVLALVKDDQRYVFLYDEASHDQLLQTLGRYAADPELNFSWYDAAVMSQRVRALRKHYAAEPHTGKSPRLRDAA</sequence>
<accession>F0SS52</accession>
<dbReference type="STRING" id="756272.Plabr_0436"/>
<dbReference type="Proteomes" id="UP000006860">
    <property type="component" value="Chromosome"/>
</dbReference>
<dbReference type="KEGG" id="pbs:Plabr_0436"/>
<dbReference type="HOGENOM" id="CLU_2603860_0_0_0"/>
<protein>
    <submittedName>
        <fullName evidence="1">Uncharacterized protein</fullName>
    </submittedName>
</protein>
<evidence type="ECO:0000313" key="1">
    <source>
        <dbReference type="EMBL" id="ADY58063.1"/>
    </source>
</evidence>
<reference evidence="2" key="1">
    <citation type="submission" date="2011-02" db="EMBL/GenBank/DDBJ databases">
        <title>The complete genome of Planctomyces brasiliensis DSM 5305.</title>
        <authorList>
            <person name="Lucas S."/>
            <person name="Copeland A."/>
            <person name="Lapidus A."/>
            <person name="Bruce D."/>
            <person name="Goodwin L."/>
            <person name="Pitluck S."/>
            <person name="Kyrpides N."/>
            <person name="Mavromatis K."/>
            <person name="Pagani I."/>
            <person name="Ivanova N."/>
            <person name="Ovchinnikova G."/>
            <person name="Lu M."/>
            <person name="Detter J.C."/>
            <person name="Han C."/>
            <person name="Land M."/>
            <person name="Hauser L."/>
            <person name="Markowitz V."/>
            <person name="Cheng J.-F."/>
            <person name="Hugenholtz P."/>
            <person name="Woyke T."/>
            <person name="Wu D."/>
            <person name="Tindall B."/>
            <person name="Pomrenke H.G."/>
            <person name="Brambilla E."/>
            <person name="Klenk H.-P."/>
            <person name="Eisen J.A."/>
        </authorList>
    </citation>
    <scope>NUCLEOTIDE SEQUENCE [LARGE SCALE GENOMIC DNA]</scope>
    <source>
        <strain evidence="2">ATCC 49424 / DSM 5305 / JCM 21570 / NBRC 103401 / IFAM 1448</strain>
    </source>
</reference>
<evidence type="ECO:0000313" key="2">
    <source>
        <dbReference type="Proteomes" id="UP000006860"/>
    </source>
</evidence>
<organism evidence="1 2">
    <name type="scientific">Rubinisphaera brasiliensis (strain ATCC 49424 / DSM 5305 / JCM 21570 / IAM 15109 / NBRC 103401 / IFAM 1448)</name>
    <name type="common">Planctomyces brasiliensis</name>
    <dbReference type="NCBI Taxonomy" id="756272"/>
    <lineage>
        <taxon>Bacteria</taxon>
        <taxon>Pseudomonadati</taxon>
        <taxon>Planctomycetota</taxon>
        <taxon>Planctomycetia</taxon>
        <taxon>Planctomycetales</taxon>
        <taxon>Planctomycetaceae</taxon>
        <taxon>Rubinisphaera</taxon>
    </lineage>
</organism>